<keyword evidence="4" id="KW-0488">Methylation</keyword>
<dbReference type="PROSITE" id="PS00409">
    <property type="entry name" value="PROKAR_NTER_METHYL"/>
    <property type="match status" value="1"/>
</dbReference>
<dbReference type="GO" id="GO:0015628">
    <property type="term" value="P:protein secretion by the type II secretion system"/>
    <property type="evidence" value="ECO:0007669"/>
    <property type="project" value="InterPro"/>
</dbReference>
<evidence type="ECO:0000256" key="7">
    <source>
        <dbReference type="ARBA" id="ARBA00022989"/>
    </source>
</evidence>
<sequence>MSDNRNQRGFTLIEVLVAITILAVVVLSMFAIYLHAIREIRRAKNRTFATNANQMILDRIVMTPFDARRYHGASTTSDIDSLDQHIRNDIFDWAAMLRQFPVRAVGTITVRVEDRCLLELIPPYCPKVLIVITAIRYQDYGRERTQIASLYVEPREAL</sequence>
<protein>
    <submittedName>
        <fullName evidence="10">Tfp pilus assembly protein PilV</fullName>
    </submittedName>
</protein>
<comment type="subcellular location">
    <subcellularLocation>
        <location evidence="1">Cell inner membrane</location>
        <topology evidence="1">Single-pass membrane protein</topology>
    </subcellularLocation>
</comment>
<keyword evidence="7 9" id="KW-1133">Transmembrane helix</keyword>
<dbReference type="NCBIfam" id="TIGR02532">
    <property type="entry name" value="IV_pilin_GFxxxE"/>
    <property type="match status" value="1"/>
</dbReference>
<dbReference type="EMBL" id="DF820461">
    <property type="protein sequence ID" value="GAK54520.1"/>
    <property type="molecule type" value="Genomic_DNA"/>
</dbReference>
<gene>
    <name evidence="10" type="ORF">U14_05807</name>
</gene>
<dbReference type="InterPro" id="IPR045584">
    <property type="entry name" value="Pilin-like"/>
</dbReference>
<dbReference type="SUPFAM" id="SSF54523">
    <property type="entry name" value="Pili subunits"/>
    <property type="match status" value="1"/>
</dbReference>
<dbReference type="PANTHER" id="PTHR38779:SF2">
    <property type="entry name" value="TYPE II SECRETION SYSTEM PROTEIN I-RELATED"/>
    <property type="match status" value="1"/>
</dbReference>
<evidence type="ECO:0000256" key="5">
    <source>
        <dbReference type="ARBA" id="ARBA00022519"/>
    </source>
</evidence>
<keyword evidence="6 9" id="KW-0812">Transmembrane</keyword>
<keyword evidence="3" id="KW-1003">Cell membrane</keyword>
<name>A0A081BSY9_9BACT</name>
<feature type="transmembrane region" description="Helical" evidence="9">
    <location>
        <begin position="12"/>
        <end position="36"/>
    </location>
</feature>
<dbReference type="PANTHER" id="PTHR38779">
    <property type="entry name" value="TYPE II SECRETION SYSTEM PROTEIN I-RELATED"/>
    <property type="match status" value="1"/>
</dbReference>
<keyword evidence="8 9" id="KW-0472">Membrane</keyword>
<accession>A0A081BSY9</accession>
<organism evidence="10">
    <name type="scientific">Candidatus Moduliflexus flocculans</name>
    <dbReference type="NCBI Taxonomy" id="1499966"/>
    <lineage>
        <taxon>Bacteria</taxon>
        <taxon>Candidatus Moduliflexota</taxon>
        <taxon>Candidatus Moduliflexia</taxon>
        <taxon>Candidatus Moduliflexales</taxon>
        <taxon>Candidatus Moduliflexaceae</taxon>
    </lineage>
</organism>
<evidence type="ECO:0000256" key="1">
    <source>
        <dbReference type="ARBA" id="ARBA00004377"/>
    </source>
</evidence>
<dbReference type="InterPro" id="IPR010052">
    <property type="entry name" value="T2SS_protein-GspI"/>
</dbReference>
<evidence type="ECO:0000256" key="8">
    <source>
        <dbReference type="ARBA" id="ARBA00023136"/>
    </source>
</evidence>
<evidence type="ECO:0000313" key="10">
    <source>
        <dbReference type="EMBL" id="GAK54520.1"/>
    </source>
</evidence>
<dbReference type="GO" id="GO:0015627">
    <property type="term" value="C:type II protein secretion system complex"/>
    <property type="evidence" value="ECO:0007669"/>
    <property type="project" value="InterPro"/>
</dbReference>
<evidence type="ECO:0000313" key="11">
    <source>
        <dbReference type="Proteomes" id="UP000030700"/>
    </source>
</evidence>
<keyword evidence="11" id="KW-1185">Reference proteome</keyword>
<reference evidence="10" key="1">
    <citation type="journal article" date="2015" name="PeerJ">
        <title>First genomic representation of candidate bacterial phylum KSB3 points to enhanced environmental sensing as a trigger of wastewater bulking.</title>
        <authorList>
            <person name="Sekiguchi Y."/>
            <person name="Ohashi A."/>
            <person name="Parks D.H."/>
            <person name="Yamauchi T."/>
            <person name="Tyson G.W."/>
            <person name="Hugenholtz P."/>
        </authorList>
    </citation>
    <scope>NUCLEOTIDE SEQUENCE [LARGE SCALE GENOMIC DNA]</scope>
</reference>
<evidence type="ECO:0000256" key="4">
    <source>
        <dbReference type="ARBA" id="ARBA00022481"/>
    </source>
</evidence>
<dbReference type="AlphaFoldDB" id="A0A081BSY9"/>
<evidence type="ECO:0000256" key="3">
    <source>
        <dbReference type="ARBA" id="ARBA00022475"/>
    </source>
</evidence>
<keyword evidence="5" id="KW-0997">Cell inner membrane</keyword>
<comment type="similarity">
    <text evidence="2">Belongs to the GSP I family.</text>
</comment>
<dbReference type="HOGENOM" id="CLU_1764414_0_0_0"/>
<proteinExistence type="inferred from homology"/>
<dbReference type="GO" id="GO:0005886">
    <property type="term" value="C:plasma membrane"/>
    <property type="evidence" value="ECO:0007669"/>
    <property type="project" value="UniProtKB-SubCell"/>
</dbReference>
<evidence type="ECO:0000256" key="6">
    <source>
        <dbReference type="ARBA" id="ARBA00022692"/>
    </source>
</evidence>
<evidence type="ECO:0000256" key="9">
    <source>
        <dbReference type="SAM" id="Phobius"/>
    </source>
</evidence>
<dbReference type="InterPro" id="IPR012902">
    <property type="entry name" value="N_methyl_site"/>
</dbReference>
<dbReference type="Proteomes" id="UP000030700">
    <property type="component" value="Unassembled WGS sequence"/>
</dbReference>
<dbReference type="Pfam" id="PF07963">
    <property type="entry name" value="N_methyl"/>
    <property type="match status" value="1"/>
</dbReference>
<evidence type="ECO:0000256" key="2">
    <source>
        <dbReference type="ARBA" id="ARBA00008358"/>
    </source>
</evidence>
<dbReference type="STRING" id="1499966.U14_05807"/>